<dbReference type="InterPro" id="IPR001173">
    <property type="entry name" value="Glyco_trans_2-like"/>
</dbReference>
<dbReference type="GO" id="GO:0016758">
    <property type="term" value="F:hexosyltransferase activity"/>
    <property type="evidence" value="ECO:0007669"/>
    <property type="project" value="UniProtKB-ARBA"/>
</dbReference>
<proteinExistence type="predicted"/>
<evidence type="ECO:0000259" key="1">
    <source>
        <dbReference type="Pfam" id="PF00535"/>
    </source>
</evidence>
<organism evidence="2 3">
    <name type="scientific">Celeribacter halophilus</name>
    <dbReference type="NCBI Taxonomy" id="576117"/>
    <lineage>
        <taxon>Bacteria</taxon>
        <taxon>Pseudomonadati</taxon>
        <taxon>Pseudomonadota</taxon>
        <taxon>Alphaproteobacteria</taxon>
        <taxon>Rhodobacterales</taxon>
        <taxon>Roseobacteraceae</taxon>
        <taxon>Celeribacter</taxon>
    </lineage>
</organism>
<evidence type="ECO:0000313" key="2">
    <source>
        <dbReference type="EMBL" id="MDO6457143.1"/>
    </source>
</evidence>
<keyword evidence="2" id="KW-0328">Glycosyltransferase</keyword>
<dbReference type="Gene3D" id="3.90.550.10">
    <property type="entry name" value="Spore Coat Polysaccharide Biosynthesis Protein SpsA, Chain A"/>
    <property type="match status" value="1"/>
</dbReference>
<evidence type="ECO:0000313" key="3">
    <source>
        <dbReference type="Proteomes" id="UP001169823"/>
    </source>
</evidence>
<dbReference type="RefSeq" id="WP_303494653.1">
    <property type="nucleotide sequence ID" value="NZ_JAUOPJ010000006.1"/>
</dbReference>
<dbReference type="CDD" id="cd00761">
    <property type="entry name" value="Glyco_tranf_GTA_type"/>
    <property type="match status" value="1"/>
</dbReference>
<sequence>MVFTLADVTVVLPAFNAETTLGDTFKSLEPSLAEGMSLILVDDASTDQTAQIMTQFADRWKTVSFMPMEKNVGAGVARNIAMDAVNTPLMTFIDGDDWVGESYYKNLVRRFSDFPDLDFVRSHFIECYGTQRGVRRAAFPFCDVPFDPKLGILPDERTTLVDQAHVWPGMYSTEFLNRHAMRFLPLQTAEERKLVWERQMLAKKCLVAEENQIFYRRGISSSLTHIGDERQLDILAALKELLAFVMNSDHPEFLQKAVRQSLAMICFHLDRFDRLLPHVQSLMRKGGREVLLLIPPADRDEGFHRIDARRRTMLEDLLK</sequence>
<dbReference type="AlphaFoldDB" id="A0AAW7XV54"/>
<dbReference type="EC" id="2.4.-.-" evidence="2"/>
<gene>
    <name evidence="2" type="ORF">Q4494_08650</name>
</gene>
<dbReference type="PANTHER" id="PTHR22916:SF71">
    <property type="entry name" value="GLYCOSYL TRANSFERASE"/>
    <property type="match status" value="1"/>
</dbReference>
<comment type="caution">
    <text evidence="2">The sequence shown here is derived from an EMBL/GenBank/DDBJ whole genome shotgun (WGS) entry which is preliminary data.</text>
</comment>
<feature type="domain" description="Glycosyltransferase 2-like" evidence="1">
    <location>
        <begin position="9"/>
        <end position="116"/>
    </location>
</feature>
<keyword evidence="2" id="KW-0808">Transferase</keyword>
<dbReference type="Pfam" id="PF00535">
    <property type="entry name" value="Glycos_transf_2"/>
    <property type="match status" value="1"/>
</dbReference>
<protein>
    <submittedName>
        <fullName evidence="2">Glycosyltransferase family 2 protein</fullName>
        <ecNumber evidence="2">2.4.-.-</ecNumber>
    </submittedName>
</protein>
<dbReference type="SUPFAM" id="SSF53448">
    <property type="entry name" value="Nucleotide-diphospho-sugar transferases"/>
    <property type="match status" value="1"/>
</dbReference>
<dbReference type="PANTHER" id="PTHR22916">
    <property type="entry name" value="GLYCOSYLTRANSFERASE"/>
    <property type="match status" value="1"/>
</dbReference>
<dbReference type="InterPro" id="IPR029044">
    <property type="entry name" value="Nucleotide-diphossugar_trans"/>
</dbReference>
<name>A0AAW7XV54_9RHOB</name>
<reference evidence="2" key="1">
    <citation type="submission" date="2023-07" db="EMBL/GenBank/DDBJ databases">
        <title>Genome content predicts the carbon catabolic preferences of heterotrophic bacteria.</title>
        <authorList>
            <person name="Gralka M."/>
        </authorList>
    </citation>
    <scope>NUCLEOTIDE SEQUENCE</scope>
    <source>
        <strain evidence="2">I2M02</strain>
    </source>
</reference>
<dbReference type="Proteomes" id="UP001169823">
    <property type="component" value="Unassembled WGS sequence"/>
</dbReference>
<accession>A0AAW7XV54</accession>
<dbReference type="EMBL" id="JAUOPJ010000006">
    <property type="protein sequence ID" value="MDO6457143.1"/>
    <property type="molecule type" value="Genomic_DNA"/>
</dbReference>